<dbReference type="InterPro" id="IPR036508">
    <property type="entry name" value="Chitin-bd_dom_sf"/>
</dbReference>
<evidence type="ECO:0000256" key="3">
    <source>
        <dbReference type="ARBA" id="ARBA00022737"/>
    </source>
</evidence>
<evidence type="ECO:0000256" key="2">
    <source>
        <dbReference type="ARBA" id="ARBA00022729"/>
    </source>
</evidence>
<feature type="chain" id="PRO_5044805026" description="Chitin-binding type-2 domain-containing protein" evidence="7">
    <location>
        <begin position="19"/>
        <end position="1595"/>
    </location>
</feature>
<feature type="domain" description="Chitin-binding type-2" evidence="8">
    <location>
        <begin position="1268"/>
        <end position="1322"/>
    </location>
</feature>
<keyword evidence="4" id="KW-1015">Disulfide bond</keyword>
<evidence type="ECO:0000256" key="7">
    <source>
        <dbReference type="SAM" id="SignalP"/>
    </source>
</evidence>
<dbReference type="GO" id="GO:0008061">
    <property type="term" value="F:chitin binding"/>
    <property type="evidence" value="ECO:0007669"/>
    <property type="project" value="UniProtKB-KW"/>
</dbReference>
<feature type="domain" description="Chitin-binding type-2" evidence="8">
    <location>
        <begin position="1541"/>
        <end position="1595"/>
    </location>
</feature>
<proteinExistence type="predicted"/>
<dbReference type="PANTHER" id="PTHR23301:SF0">
    <property type="entry name" value="CHITIN-BINDING TYPE-2 DOMAIN-CONTAINING PROTEIN-RELATED"/>
    <property type="match status" value="1"/>
</dbReference>
<accession>A0ABD2XEP6</accession>
<dbReference type="InterPro" id="IPR002557">
    <property type="entry name" value="Chitin-bd_dom"/>
</dbReference>
<feature type="domain" description="Chitin-binding type-2" evidence="8">
    <location>
        <begin position="1359"/>
        <end position="1413"/>
    </location>
</feature>
<feature type="compositionally biased region" description="Polar residues" evidence="6">
    <location>
        <begin position="387"/>
        <end position="402"/>
    </location>
</feature>
<keyword evidence="1" id="KW-0147">Chitin-binding</keyword>
<feature type="signal peptide" evidence="7">
    <location>
        <begin position="1"/>
        <end position="18"/>
    </location>
</feature>
<dbReference type="SUPFAM" id="SSF57625">
    <property type="entry name" value="Invertebrate chitin-binding proteins"/>
    <property type="match status" value="4"/>
</dbReference>
<dbReference type="InterPro" id="IPR051940">
    <property type="entry name" value="Chitin_bind-dev_reg"/>
</dbReference>
<dbReference type="PANTHER" id="PTHR23301">
    <property type="entry name" value="CHITIN BINDING PERITROPHIN-A"/>
    <property type="match status" value="1"/>
</dbReference>
<gene>
    <name evidence="9" type="ORF">TKK_003603</name>
</gene>
<evidence type="ECO:0000259" key="8">
    <source>
        <dbReference type="PROSITE" id="PS50940"/>
    </source>
</evidence>
<sequence length="1595" mass="179971">MKQRLLLLLFASYNLSWAAYTYQNAYTVQEYQYPVLNQYQTQGSYGSNNMNTYQTYNTSSVYSMPTITYVGVPVYKQYLIRKTYETSVPVYISKSTADISNLNKQNTNQILKIFFNLNVGEDVKKNIHQLLSLDSNANGTYTQYIYQLILQIISLNINDDAKRTIINLLNSRIQGLTTNGGSNAAEEQSIKNQIERLNIDESNKQQLVRILVSNFKGPQNQISIDSKTQTGTIINKDNNDEYNINQNIEKASDDITENFNANDLNKKKIMEILVEANVDENTRNKLLEILADDSNADGAYTQYILELVSRINSWDISADVRKRVLQLLAFRILQYQTNGGYSDADMISVKNEIDNLNTTKSWKNRVLECLIMEFKGFQLHEMNVETTQPGSQNNIAETVSPNEKNENQRKIKEIMNVKNVNKNMQNKLLELLAIDSNADGAYTQYILHLVSQIVSWDVKEDVQQKVLELLCLRVLQFQDHGEYTQTNDQLIKNEVLQLNTTDLWKNKINQFLLNDFKGLLLQVGSSMDFQGRPTLPLNLNESLYVGKEYNKKSDRQIQNQGTLNTQESHTNNVNLVTSTETLHDENQNPVFTDKQTSNEETHNQGNANKQVSTPNNNYANTTVITASNSTPRKNNANGQVFNTNINKIGESIITPVQKDLKPMMVSAPIQDVSQKNKIPNNNSNEYGENGKKIVDLLTKKNVNEEIRKKLLELLAVDSKGNGAYTSYILELITQIEGWNINVDVQRRVLEILIDRILKYQLNGGYSDADIQTIKNEIEKLNESRSWKNIIIRYLIIDFKGQQLQSTGSDSSQNNVQKTVIQSKTSNQNDENIQKIYNILVLKNVNKDARNSLLKLLTNHIEDTGYTKYVLQVITKIINSEITDDIQGQVLHLLVLRILQYEVNGGSTDADEKLIKSQIEQLKTTSYWKNIITRYLITDFKGHLYQVKGSGPSMNLPQTASVQGVSQKNQDQLGNYSQYGEHVKNVMKILIERKLDENTRNRLLTILASDTEAGGTYTEYILNIINQIISWDVSSDVQKKILELLIFRILQYQKNGKYSDADIISVKNEIQQLKISRKWKNIILHFLIIYFRGVYFERSYHGTTPDGSRKVVLQARYSEEKEENRQKIMEIMMVKSVNEDMQKKLLEIIIDDTTAGVAYTQYILQLMIQIVSWDISNDIQTKMIELLIFRICQFEINGGSTEADEQSIRTQISQLDITESWKNRFIQFLVLNFKGQLLHAKSSGSDNSQSNTIQTDKLNVNVGNEGSCLGSCSGSTQYLSHTDCSKFCQCSNGQPIVKLCPATLQWDTKINNCNYPSQVQCPSQGGHNQFEQASPQDSVQTIVTENQISNSGSGNEGSCIGSCSGSTQYLPHADCSKFCQCSNGQPIVKLCPATLQWDTKINNCNYPSQVQCPSQGGHNQFEQASPQDSVQTIVTENQISNSGSGNEGSCIGSCSGSTQYLPHADCSKFCQCSNGQPIVKLCPATLQWDTKINNCNYPSQVQCPSQGGHNQFEQASPQDSVQTIVTENQISNSGSGNEGSCIGSCSGSTQYLPHADCSKFCQCSNGQPIVKLCPATLQWDTKINNCNYPSQVQCPH</sequence>
<dbReference type="Gene3D" id="2.170.140.10">
    <property type="entry name" value="Chitin binding domain"/>
    <property type="match status" value="4"/>
</dbReference>
<protein>
    <recommendedName>
        <fullName evidence="8">Chitin-binding type-2 domain-containing protein</fullName>
    </recommendedName>
</protein>
<dbReference type="EMBL" id="JBJJXI010000029">
    <property type="protein sequence ID" value="KAL3403666.1"/>
    <property type="molecule type" value="Genomic_DNA"/>
</dbReference>
<organism evidence="9 10">
    <name type="scientific">Trichogramma kaykai</name>
    <dbReference type="NCBI Taxonomy" id="54128"/>
    <lineage>
        <taxon>Eukaryota</taxon>
        <taxon>Metazoa</taxon>
        <taxon>Ecdysozoa</taxon>
        <taxon>Arthropoda</taxon>
        <taxon>Hexapoda</taxon>
        <taxon>Insecta</taxon>
        <taxon>Pterygota</taxon>
        <taxon>Neoptera</taxon>
        <taxon>Endopterygota</taxon>
        <taxon>Hymenoptera</taxon>
        <taxon>Apocrita</taxon>
        <taxon>Proctotrupomorpha</taxon>
        <taxon>Chalcidoidea</taxon>
        <taxon>Trichogrammatidae</taxon>
        <taxon>Trichogramma</taxon>
    </lineage>
</organism>
<dbReference type="SMART" id="SM00494">
    <property type="entry name" value="ChtBD2"/>
    <property type="match status" value="4"/>
</dbReference>
<evidence type="ECO:0000256" key="1">
    <source>
        <dbReference type="ARBA" id="ARBA00022669"/>
    </source>
</evidence>
<keyword evidence="5" id="KW-0325">Glycoprotein</keyword>
<feature type="region of interest" description="Disordered" evidence="6">
    <location>
        <begin position="580"/>
        <end position="616"/>
    </location>
</feature>
<keyword evidence="2 7" id="KW-0732">Signal</keyword>
<dbReference type="Pfam" id="PF01607">
    <property type="entry name" value="CBM_14"/>
    <property type="match status" value="4"/>
</dbReference>
<evidence type="ECO:0000313" key="10">
    <source>
        <dbReference type="Proteomes" id="UP001627154"/>
    </source>
</evidence>
<name>A0ABD2XEP6_9HYME</name>
<evidence type="ECO:0000256" key="6">
    <source>
        <dbReference type="SAM" id="MobiDB-lite"/>
    </source>
</evidence>
<evidence type="ECO:0000256" key="5">
    <source>
        <dbReference type="ARBA" id="ARBA00023180"/>
    </source>
</evidence>
<comment type="caution">
    <text evidence="9">The sequence shown here is derived from an EMBL/GenBank/DDBJ whole genome shotgun (WGS) entry which is preliminary data.</text>
</comment>
<feature type="compositionally biased region" description="Polar residues" evidence="6">
    <location>
        <begin position="603"/>
        <end position="616"/>
    </location>
</feature>
<keyword evidence="3" id="KW-0677">Repeat</keyword>
<dbReference type="Proteomes" id="UP001627154">
    <property type="component" value="Unassembled WGS sequence"/>
</dbReference>
<evidence type="ECO:0000313" key="9">
    <source>
        <dbReference type="EMBL" id="KAL3403666.1"/>
    </source>
</evidence>
<evidence type="ECO:0000256" key="4">
    <source>
        <dbReference type="ARBA" id="ARBA00023157"/>
    </source>
</evidence>
<reference evidence="9 10" key="1">
    <citation type="journal article" date="2024" name="bioRxiv">
        <title>A reference genome for Trichogramma kaykai: A tiny desert-dwelling parasitoid wasp with competing sex-ratio distorters.</title>
        <authorList>
            <person name="Culotta J."/>
            <person name="Lindsey A.R."/>
        </authorList>
    </citation>
    <scope>NUCLEOTIDE SEQUENCE [LARGE SCALE GENOMIC DNA]</scope>
    <source>
        <strain evidence="9 10">KSX58</strain>
    </source>
</reference>
<feature type="domain" description="Chitin-binding type-2" evidence="8">
    <location>
        <begin position="1450"/>
        <end position="1504"/>
    </location>
</feature>
<dbReference type="PROSITE" id="PS50940">
    <property type="entry name" value="CHIT_BIND_II"/>
    <property type="match status" value="4"/>
</dbReference>
<keyword evidence="10" id="KW-1185">Reference proteome</keyword>
<feature type="region of interest" description="Disordered" evidence="6">
    <location>
        <begin position="387"/>
        <end position="406"/>
    </location>
</feature>